<keyword evidence="3" id="KW-1185">Reference proteome</keyword>
<gene>
    <name evidence="2" type="ORF">PAL_GLEAN10020203</name>
</gene>
<dbReference type="AlphaFoldDB" id="L5KRF1"/>
<reference evidence="3" key="1">
    <citation type="journal article" date="2013" name="Science">
        <title>Comparative analysis of bat genomes provides insight into the evolution of flight and immunity.</title>
        <authorList>
            <person name="Zhang G."/>
            <person name="Cowled C."/>
            <person name="Shi Z."/>
            <person name="Huang Z."/>
            <person name="Bishop-Lilly K.A."/>
            <person name="Fang X."/>
            <person name="Wynne J.W."/>
            <person name="Xiong Z."/>
            <person name="Baker M.L."/>
            <person name="Zhao W."/>
            <person name="Tachedjian M."/>
            <person name="Zhu Y."/>
            <person name="Zhou P."/>
            <person name="Jiang X."/>
            <person name="Ng J."/>
            <person name="Yang L."/>
            <person name="Wu L."/>
            <person name="Xiao J."/>
            <person name="Feng Y."/>
            <person name="Chen Y."/>
            <person name="Sun X."/>
            <person name="Zhang Y."/>
            <person name="Marsh G.A."/>
            <person name="Crameri G."/>
            <person name="Broder C.C."/>
            <person name="Frey K.G."/>
            <person name="Wang L.F."/>
            <person name="Wang J."/>
        </authorList>
    </citation>
    <scope>NUCLEOTIDE SEQUENCE [LARGE SCALE GENOMIC DNA]</scope>
</reference>
<dbReference type="EMBL" id="KB030580">
    <property type="protein sequence ID" value="ELK14022.1"/>
    <property type="molecule type" value="Genomic_DNA"/>
</dbReference>
<evidence type="ECO:0000313" key="3">
    <source>
        <dbReference type="Proteomes" id="UP000010552"/>
    </source>
</evidence>
<feature type="region of interest" description="Disordered" evidence="1">
    <location>
        <begin position="78"/>
        <end position="99"/>
    </location>
</feature>
<organism evidence="2 3">
    <name type="scientific">Pteropus alecto</name>
    <name type="common">Black flying fox</name>
    <dbReference type="NCBI Taxonomy" id="9402"/>
    <lineage>
        <taxon>Eukaryota</taxon>
        <taxon>Metazoa</taxon>
        <taxon>Chordata</taxon>
        <taxon>Craniata</taxon>
        <taxon>Vertebrata</taxon>
        <taxon>Euteleostomi</taxon>
        <taxon>Mammalia</taxon>
        <taxon>Eutheria</taxon>
        <taxon>Laurasiatheria</taxon>
        <taxon>Chiroptera</taxon>
        <taxon>Yinpterochiroptera</taxon>
        <taxon>Pteropodoidea</taxon>
        <taxon>Pteropodidae</taxon>
        <taxon>Pteropodinae</taxon>
        <taxon>Pteropus</taxon>
    </lineage>
</organism>
<proteinExistence type="predicted"/>
<accession>L5KRF1</accession>
<dbReference type="Proteomes" id="UP000010552">
    <property type="component" value="Unassembled WGS sequence"/>
</dbReference>
<protein>
    <submittedName>
        <fullName evidence="2">Uncharacterized protein</fullName>
    </submittedName>
</protein>
<sequence length="99" mass="11680">MAHVLIAIPTYNNDGQEFVEHRAFILHVIFKEDIFIIQQPTEFLREKVTAKEWLLHASRKMHDLKRFELQPRFPQAKMHVNNDERIQGNLGRMDSVAGQ</sequence>
<name>L5KRF1_PTEAL</name>
<evidence type="ECO:0000313" key="2">
    <source>
        <dbReference type="EMBL" id="ELK14022.1"/>
    </source>
</evidence>
<dbReference type="InParanoid" id="L5KRF1"/>
<evidence type="ECO:0000256" key="1">
    <source>
        <dbReference type="SAM" id="MobiDB-lite"/>
    </source>
</evidence>